<comment type="caution">
    <text evidence="1">The sequence shown here is derived from an EMBL/GenBank/DDBJ whole genome shotgun (WGS) entry which is preliminary data.</text>
</comment>
<keyword evidence="2" id="KW-1185">Reference proteome</keyword>
<name>A0ABP8DD33_9ACTN</name>
<evidence type="ECO:0000313" key="1">
    <source>
        <dbReference type="EMBL" id="GAA4253034.1"/>
    </source>
</evidence>
<dbReference type="EMBL" id="BAABAT010000014">
    <property type="protein sequence ID" value="GAA4253034.1"/>
    <property type="molecule type" value="Genomic_DNA"/>
</dbReference>
<gene>
    <name evidence="1" type="ORF">GCM10022255_052200</name>
</gene>
<dbReference type="Proteomes" id="UP001500620">
    <property type="component" value="Unassembled WGS sequence"/>
</dbReference>
<reference evidence="2" key="1">
    <citation type="journal article" date="2019" name="Int. J. Syst. Evol. Microbiol.">
        <title>The Global Catalogue of Microorganisms (GCM) 10K type strain sequencing project: providing services to taxonomists for standard genome sequencing and annotation.</title>
        <authorList>
            <consortium name="The Broad Institute Genomics Platform"/>
            <consortium name="The Broad Institute Genome Sequencing Center for Infectious Disease"/>
            <person name="Wu L."/>
            <person name="Ma J."/>
        </authorList>
    </citation>
    <scope>NUCLEOTIDE SEQUENCE [LARGE SCALE GENOMIC DNA]</scope>
    <source>
        <strain evidence="2">JCM 17441</strain>
    </source>
</reference>
<accession>A0ABP8DD33</accession>
<proteinExistence type="predicted"/>
<sequence>MPEPDRDMALDDRELRAARGLAVAGDWAAARDIVATAGADWERRGLRLKVLAEAAPQDAGGWLDAWLLDAPDDPIAVTLNAAALSDRAGKARGAAPAAQTSEEQFRSFAELSERSHAEAVRALTLAPDDPMPCTILLGSMFAVRDQRGAFREVLAEARRRDRYNFDAHWTAVNFQCEKWFGSHRAMFDLARETASEAPAGSGVTMLPLFAHLEYAMRQYCWGKVSRDGLINCRRYFQRDDVQRELDACVTKWRSPGPPVHARALVCENWLAVAYALSGRRDECAAVFGRIGPYVASHVWAYFFGSTVGGFVANWKWANRVR</sequence>
<evidence type="ECO:0000313" key="2">
    <source>
        <dbReference type="Proteomes" id="UP001500620"/>
    </source>
</evidence>
<protein>
    <submittedName>
        <fullName evidence="1">Uncharacterized protein</fullName>
    </submittedName>
</protein>
<organism evidence="1 2">
    <name type="scientific">Dactylosporangium darangshiense</name>
    <dbReference type="NCBI Taxonomy" id="579108"/>
    <lineage>
        <taxon>Bacteria</taxon>
        <taxon>Bacillati</taxon>
        <taxon>Actinomycetota</taxon>
        <taxon>Actinomycetes</taxon>
        <taxon>Micromonosporales</taxon>
        <taxon>Micromonosporaceae</taxon>
        <taxon>Dactylosporangium</taxon>
    </lineage>
</organism>